<evidence type="ECO:0000313" key="4">
    <source>
        <dbReference type="Proteomes" id="UP000799439"/>
    </source>
</evidence>
<feature type="transmembrane region" description="Helical" evidence="1">
    <location>
        <begin position="189"/>
        <end position="208"/>
    </location>
</feature>
<proteinExistence type="predicted"/>
<dbReference type="EMBL" id="ML996093">
    <property type="protein sequence ID" value="KAF2148544.1"/>
    <property type="molecule type" value="Genomic_DNA"/>
</dbReference>
<name>A0A9P4MG34_9PEZI</name>
<dbReference type="Proteomes" id="UP000799439">
    <property type="component" value="Unassembled WGS sequence"/>
</dbReference>
<keyword evidence="1" id="KW-0472">Membrane</keyword>
<feature type="domain" description="2EXR" evidence="2">
    <location>
        <begin position="8"/>
        <end position="118"/>
    </location>
</feature>
<accession>A0A9P4MG34</accession>
<dbReference type="InterPro" id="IPR045518">
    <property type="entry name" value="2EXR"/>
</dbReference>
<evidence type="ECO:0000256" key="1">
    <source>
        <dbReference type="SAM" id="Phobius"/>
    </source>
</evidence>
<dbReference type="Pfam" id="PF20150">
    <property type="entry name" value="2EXR"/>
    <property type="match status" value="1"/>
</dbReference>
<dbReference type="OrthoDB" id="3561261at2759"/>
<sequence>MPERSPTFHRFPDLPRELRTEVWRSGLPAGIGPSLLPFRYDLNVWDEWMEQWQICLAGEAISPDFIAARLQVTYPLPLPAAVHASHEARTDILSHAKNNGMSINNSGIVRPFDRHQDILYFGPRKPGQFDPKPLSGLEPLAGLIWRINKHTQSDVLSDAVGFAVHEDALRSFLDGFKERSTMITRSNSFFAFATVLSATGVLYVVRGIPADDLHRCRLIQTRGPRGVWTWNLDTKKFDFSVEGDVAGGNVAPQGGKLRDWLDRALRGLTSFSGMRDVDKEAPLEKVVKHGGRCKGVRNCLVACPVIIPEGVYPGSRGASPRKRSGMLLDADTLGQRTRTRKAAVGQVRTLHVVLSSLESRSLEVGSVTFIDLVTSTQLRISRHLPLATEVSSEACDAVMERARYLGQLENGAGTPRLRLRDFDAELDVLFFPGRDLGQLIQLMGLVRVGRSLADVIGTGRVAIHEAVFNDRCADILFLVQCLETVGVVFHVPHKLQGSREIRFEQAGVWKWNHEEGRFVHHLSGCGKAGRRRMKRLSAAMEKMEKVYWERSSEGLNQRKHFEFRELLVLAE</sequence>
<organism evidence="3 4">
    <name type="scientific">Myriangium duriaei CBS 260.36</name>
    <dbReference type="NCBI Taxonomy" id="1168546"/>
    <lineage>
        <taxon>Eukaryota</taxon>
        <taxon>Fungi</taxon>
        <taxon>Dikarya</taxon>
        <taxon>Ascomycota</taxon>
        <taxon>Pezizomycotina</taxon>
        <taxon>Dothideomycetes</taxon>
        <taxon>Dothideomycetidae</taxon>
        <taxon>Myriangiales</taxon>
        <taxon>Myriangiaceae</taxon>
        <taxon>Myriangium</taxon>
    </lineage>
</organism>
<dbReference type="AlphaFoldDB" id="A0A9P4MG34"/>
<protein>
    <recommendedName>
        <fullName evidence="2">2EXR domain-containing protein</fullName>
    </recommendedName>
</protein>
<comment type="caution">
    <text evidence="3">The sequence shown here is derived from an EMBL/GenBank/DDBJ whole genome shotgun (WGS) entry which is preliminary data.</text>
</comment>
<keyword evidence="1" id="KW-1133">Transmembrane helix</keyword>
<reference evidence="3" key="1">
    <citation type="journal article" date="2020" name="Stud. Mycol.">
        <title>101 Dothideomycetes genomes: a test case for predicting lifestyles and emergence of pathogens.</title>
        <authorList>
            <person name="Haridas S."/>
            <person name="Albert R."/>
            <person name="Binder M."/>
            <person name="Bloem J."/>
            <person name="Labutti K."/>
            <person name="Salamov A."/>
            <person name="Andreopoulos B."/>
            <person name="Baker S."/>
            <person name="Barry K."/>
            <person name="Bills G."/>
            <person name="Bluhm B."/>
            <person name="Cannon C."/>
            <person name="Castanera R."/>
            <person name="Culley D."/>
            <person name="Daum C."/>
            <person name="Ezra D."/>
            <person name="Gonzalez J."/>
            <person name="Henrissat B."/>
            <person name="Kuo A."/>
            <person name="Liang C."/>
            <person name="Lipzen A."/>
            <person name="Lutzoni F."/>
            <person name="Magnuson J."/>
            <person name="Mondo S."/>
            <person name="Nolan M."/>
            <person name="Ohm R."/>
            <person name="Pangilinan J."/>
            <person name="Park H.-J."/>
            <person name="Ramirez L."/>
            <person name="Alfaro M."/>
            <person name="Sun H."/>
            <person name="Tritt A."/>
            <person name="Yoshinaga Y."/>
            <person name="Zwiers L.-H."/>
            <person name="Turgeon B."/>
            <person name="Goodwin S."/>
            <person name="Spatafora J."/>
            <person name="Crous P."/>
            <person name="Grigoriev I."/>
        </authorList>
    </citation>
    <scope>NUCLEOTIDE SEQUENCE</scope>
    <source>
        <strain evidence="3">CBS 260.36</strain>
    </source>
</reference>
<keyword evidence="1" id="KW-0812">Transmembrane</keyword>
<keyword evidence="4" id="KW-1185">Reference proteome</keyword>
<evidence type="ECO:0000313" key="3">
    <source>
        <dbReference type="EMBL" id="KAF2148544.1"/>
    </source>
</evidence>
<gene>
    <name evidence="3" type="ORF">K461DRAFT_272022</name>
</gene>
<evidence type="ECO:0000259" key="2">
    <source>
        <dbReference type="Pfam" id="PF20150"/>
    </source>
</evidence>